<organism evidence="2">
    <name type="scientific">Tanacetum cinerariifolium</name>
    <name type="common">Dalmatian daisy</name>
    <name type="synonym">Chrysanthemum cinerariifolium</name>
    <dbReference type="NCBI Taxonomy" id="118510"/>
    <lineage>
        <taxon>Eukaryota</taxon>
        <taxon>Viridiplantae</taxon>
        <taxon>Streptophyta</taxon>
        <taxon>Embryophyta</taxon>
        <taxon>Tracheophyta</taxon>
        <taxon>Spermatophyta</taxon>
        <taxon>Magnoliopsida</taxon>
        <taxon>eudicotyledons</taxon>
        <taxon>Gunneridae</taxon>
        <taxon>Pentapetalae</taxon>
        <taxon>asterids</taxon>
        <taxon>campanulids</taxon>
        <taxon>Asterales</taxon>
        <taxon>Asteraceae</taxon>
        <taxon>Asteroideae</taxon>
        <taxon>Anthemideae</taxon>
        <taxon>Anthemidinae</taxon>
        <taxon>Tanacetum</taxon>
    </lineage>
</organism>
<feature type="region of interest" description="Disordered" evidence="1">
    <location>
        <begin position="44"/>
        <end position="67"/>
    </location>
</feature>
<evidence type="ECO:0000256" key="1">
    <source>
        <dbReference type="SAM" id="MobiDB-lite"/>
    </source>
</evidence>
<protein>
    <submittedName>
        <fullName evidence="2">Uncharacterized protein</fullName>
    </submittedName>
</protein>
<proteinExistence type="predicted"/>
<name>A0A6L2L868_TANCI</name>
<evidence type="ECO:0000313" key="2">
    <source>
        <dbReference type="EMBL" id="GEU58023.1"/>
    </source>
</evidence>
<dbReference type="EMBL" id="BKCJ010003931">
    <property type="protein sequence ID" value="GEU58023.1"/>
    <property type="molecule type" value="Genomic_DNA"/>
</dbReference>
<dbReference type="AlphaFoldDB" id="A0A6L2L868"/>
<gene>
    <name evidence="2" type="ORF">Tci_030001</name>
</gene>
<comment type="caution">
    <text evidence="2">The sequence shown here is derived from an EMBL/GenBank/DDBJ whole genome shotgun (WGS) entry which is preliminary data.</text>
</comment>
<accession>A0A6L2L868</accession>
<sequence>MCSGKTMAVKTGKGKMDSLDVGTEHIRVRRSDDCLVKGDKIRGMTRMKNGGTHNKKNFSMMHQWNTS</sequence>
<reference evidence="2" key="1">
    <citation type="journal article" date="2019" name="Sci. Rep.">
        <title>Draft genome of Tanacetum cinerariifolium, the natural source of mosquito coil.</title>
        <authorList>
            <person name="Yamashiro T."/>
            <person name="Shiraishi A."/>
            <person name="Satake H."/>
            <person name="Nakayama K."/>
        </authorList>
    </citation>
    <scope>NUCLEOTIDE SEQUENCE</scope>
</reference>